<evidence type="ECO:0000313" key="1">
    <source>
        <dbReference type="EMBL" id="MPM82367.1"/>
    </source>
</evidence>
<sequence>MQILLDDGAAGCVSAETRTVLTVVDGACAAVFVDPERVIFAQQHGAQRQLCRGHLRVCVVRRSGTGKRAAI</sequence>
<protein>
    <submittedName>
        <fullName evidence="1">Uncharacterized protein</fullName>
    </submittedName>
</protein>
<dbReference type="AlphaFoldDB" id="A0A645CZL0"/>
<accession>A0A645CZL0</accession>
<organism evidence="1">
    <name type="scientific">bioreactor metagenome</name>
    <dbReference type="NCBI Taxonomy" id="1076179"/>
    <lineage>
        <taxon>unclassified sequences</taxon>
        <taxon>metagenomes</taxon>
        <taxon>ecological metagenomes</taxon>
    </lineage>
</organism>
<name>A0A645CZL0_9ZZZZ</name>
<comment type="caution">
    <text evidence="1">The sequence shown here is derived from an EMBL/GenBank/DDBJ whole genome shotgun (WGS) entry which is preliminary data.</text>
</comment>
<reference evidence="1" key="1">
    <citation type="submission" date="2019-08" db="EMBL/GenBank/DDBJ databases">
        <authorList>
            <person name="Kucharzyk K."/>
            <person name="Murdoch R.W."/>
            <person name="Higgins S."/>
            <person name="Loffler F."/>
        </authorList>
    </citation>
    <scope>NUCLEOTIDE SEQUENCE</scope>
</reference>
<proteinExistence type="predicted"/>
<gene>
    <name evidence="1" type="ORF">SDC9_129428</name>
</gene>
<dbReference type="EMBL" id="VSSQ01031469">
    <property type="protein sequence ID" value="MPM82367.1"/>
    <property type="molecule type" value="Genomic_DNA"/>
</dbReference>